<accession>A0A2P4Z107</accession>
<dbReference type="EMBL" id="JIBK01000023">
    <property type="protein sequence ID" value="POM83765.1"/>
    <property type="molecule type" value="Genomic_DNA"/>
</dbReference>
<keyword evidence="4" id="KW-1185">Reference proteome</keyword>
<organism evidence="3 4">
    <name type="scientific">Cryptosporidium meleagridis</name>
    <dbReference type="NCBI Taxonomy" id="93969"/>
    <lineage>
        <taxon>Eukaryota</taxon>
        <taxon>Sar</taxon>
        <taxon>Alveolata</taxon>
        <taxon>Apicomplexa</taxon>
        <taxon>Conoidasida</taxon>
        <taxon>Coccidia</taxon>
        <taxon>Eucoccidiorida</taxon>
        <taxon>Eimeriorina</taxon>
        <taxon>Cryptosporidiidae</taxon>
        <taxon>Cryptosporidium</taxon>
    </lineage>
</organism>
<feature type="compositionally biased region" description="Low complexity" evidence="1">
    <location>
        <begin position="58"/>
        <end position="74"/>
    </location>
</feature>
<dbReference type="Proteomes" id="UP000236928">
    <property type="component" value="Unassembled WGS sequence"/>
</dbReference>
<feature type="compositionally biased region" description="Polar residues" evidence="1">
    <location>
        <begin position="161"/>
        <end position="200"/>
    </location>
</feature>
<comment type="caution">
    <text evidence="3">The sequence shown here is derived from an EMBL/GenBank/DDBJ whole genome shotgun (WGS) entry which is preliminary data.</text>
</comment>
<gene>
    <name evidence="3" type="ORF">CmeUKMEL1_09030</name>
</gene>
<feature type="region of interest" description="Disordered" evidence="1">
    <location>
        <begin position="97"/>
        <end position="211"/>
    </location>
</feature>
<evidence type="ECO:0000313" key="4">
    <source>
        <dbReference type="Proteomes" id="UP000236928"/>
    </source>
</evidence>
<reference evidence="3 4" key="1">
    <citation type="submission" date="2014-04" db="EMBL/GenBank/DDBJ databases">
        <title>Comparative Genomics of Cryptosporidium Species.</title>
        <authorList>
            <person name="Silva J.C."/>
            <person name="Su Q."/>
            <person name="Chalmers R."/>
            <person name="Chibucos M.C."/>
            <person name="Elwin K."/>
            <person name="Godinez A."/>
            <person name="Guo F."/>
            <person name="Huynh K."/>
            <person name="Orvis J."/>
            <person name="Ott S."/>
            <person name="Sadzewicz L."/>
            <person name="Sengamalay N."/>
            <person name="Shetty A."/>
            <person name="Sun M."/>
            <person name="Tallon L."/>
            <person name="Xiao L."/>
            <person name="Zhang H."/>
            <person name="Fraser C.M."/>
            <person name="Zhu G."/>
            <person name="Kissinger J."/>
            <person name="Widmer G."/>
        </authorList>
    </citation>
    <scope>NUCLEOTIDE SEQUENCE [LARGE SCALE GENOMIC DNA]</scope>
    <source>
        <strain evidence="3 4">UKMEL1</strain>
    </source>
</reference>
<evidence type="ECO:0000256" key="2">
    <source>
        <dbReference type="SAM" id="Phobius"/>
    </source>
</evidence>
<dbReference type="VEuPathDB" id="CryptoDB:CmeUKMEL1_09030"/>
<keyword evidence="2" id="KW-1133">Transmembrane helix</keyword>
<feature type="compositionally biased region" description="Acidic residues" evidence="1">
    <location>
        <begin position="132"/>
        <end position="156"/>
    </location>
</feature>
<evidence type="ECO:0000256" key="1">
    <source>
        <dbReference type="SAM" id="MobiDB-lite"/>
    </source>
</evidence>
<feature type="region of interest" description="Disordered" evidence="1">
    <location>
        <begin position="58"/>
        <end position="84"/>
    </location>
</feature>
<evidence type="ECO:0000313" key="3">
    <source>
        <dbReference type="EMBL" id="POM83765.1"/>
    </source>
</evidence>
<sequence length="211" mass="23019">MNTIKLNFIPFVLCLAFLSNFLVIHERILSLNTHVDLSLIRLRSPRRFLRRLCCCNSSCSSDDSCSSSHSSSSSIEIGPPTHPKHVWSVTSRFGGFKEELQSDPPRSQDGEQVDQQEGSGDLDQQEGSGELDQQEGSEDLDQQEGSEDLEQQEDSEKESGCCSNSCGRNKQSGPSNCDVNETTGDGSDSESAISGGSVQNPYGRYNGRSNS</sequence>
<name>A0A2P4Z107_9CRYT</name>
<dbReference type="AlphaFoldDB" id="A0A2P4Z107"/>
<feature type="transmembrane region" description="Helical" evidence="2">
    <location>
        <begin position="6"/>
        <end position="24"/>
    </location>
</feature>
<keyword evidence="2" id="KW-0472">Membrane</keyword>
<protein>
    <submittedName>
        <fullName evidence="3">Putative integral membrane protein</fullName>
    </submittedName>
</protein>
<keyword evidence="2" id="KW-0812">Transmembrane</keyword>
<proteinExistence type="predicted"/>
<dbReference type="OrthoDB" id="344336at2759"/>